<reference evidence="1" key="1">
    <citation type="submission" date="2014-11" db="EMBL/GenBank/DDBJ databases">
        <authorList>
            <person name="Amaro Gonzalez C."/>
        </authorList>
    </citation>
    <scope>NUCLEOTIDE SEQUENCE</scope>
</reference>
<name>A0A0E9PDD8_ANGAN</name>
<dbReference type="AlphaFoldDB" id="A0A0E9PDD8"/>
<reference evidence="1" key="2">
    <citation type="journal article" date="2015" name="Fish Shellfish Immunol.">
        <title>Early steps in the European eel (Anguilla anguilla)-Vibrio vulnificus interaction in the gills: Role of the RtxA13 toxin.</title>
        <authorList>
            <person name="Callol A."/>
            <person name="Pajuelo D."/>
            <person name="Ebbesson L."/>
            <person name="Teles M."/>
            <person name="MacKenzie S."/>
            <person name="Amaro C."/>
        </authorList>
    </citation>
    <scope>NUCLEOTIDE SEQUENCE</scope>
</reference>
<proteinExistence type="predicted"/>
<organism evidence="1">
    <name type="scientific">Anguilla anguilla</name>
    <name type="common">European freshwater eel</name>
    <name type="synonym">Muraena anguilla</name>
    <dbReference type="NCBI Taxonomy" id="7936"/>
    <lineage>
        <taxon>Eukaryota</taxon>
        <taxon>Metazoa</taxon>
        <taxon>Chordata</taxon>
        <taxon>Craniata</taxon>
        <taxon>Vertebrata</taxon>
        <taxon>Euteleostomi</taxon>
        <taxon>Actinopterygii</taxon>
        <taxon>Neopterygii</taxon>
        <taxon>Teleostei</taxon>
        <taxon>Anguilliformes</taxon>
        <taxon>Anguillidae</taxon>
        <taxon>Anguilla</taxon>
    </lineage>
</organism>
<accession>A0A0E9PDD8</accession>
<sequence>MCSNSSNCERKAQILVSTSKTRVCYGLC</sequence>
<protein>
    <submittedName>
        <fullName evidence="1">Uncharacterized protein</fullName>
    </submittedName>
</protein>
<evidence type="ECO:0000313" key="1">
    <source>
        <dbReference type="EMBL" id="JAH02277.1"/>
    </source>
</evidence>
<dbReference type="EMBL" id="GBXM01106300">
    <property type="protein sequence ID" value="JAH02277.1"/>
    <property type="molecule type" value="Transcribed_RNA"/>
</dbReference>